<dbReference type="Proteomes" id="UP000029577">
    <property type="component" value="Unassembled WGS sequence"/>
</dbReference>
<evidence type="ECO:0000313" key="2">
    <source>
        <dbReference type="EMBL" id="KGD72075.1"/>
    </source>
</evidence>
<sequence>MSAYWIAHVNIEDAEQYQNYIELAPLAFKKYQAKFIARGEHATSLEGEIFSKHVIIEFPDYQTALDCYHSEEYQLAKKQREQVSKAMITIVNGLS</sequence>
<reference evidence="2" key="1">
    <citation type="submission" date="2014-12" db="EMBL/GenBank/DDBJ databases">
        <title>The draft genome of the Tatumella morbirosei type strain, LMG23360T isolated from pineapple rot.</title>
        <authorList>
            <person name="Smits T.H."/>
            <person name="Palmer M."/>
            <person name="Venter S.N."/>
            <person name="Duffy B."/>
            <person name="Steenkamp E.T."/>
            <person name="Chan W.Y."/>
            <person name="Coutinho T.A."/>
            <person name="Coetzee M.P."/>
            <person name="De Maayer P."/>
        </authorList>
    </citation>
    <scope>NUCLEOTIDE SEQUENCE [LARGE SCALE GENOMIC DNA]</scope>
    <source>
        <strain evidence="2">LMG 23360</strain>
    </source>
</reference>
<dbReference type="Gene3D" id="3.30.70.100">
    <property type="match status" value="1"/>
</dbReference>
<dbReference type="PANTHER" id="PTHR41521:SF4">
    <property type="entry name" value="BLR0684 PROTEIN"/>
    <property type="match status" value="1"/>
</dbReference>
<keyword evidence="3" id="KW-1185">Reference proteome</keyword>
<dbReference type="SUPFAM" id="SSF54909">
    <property type="entry name" value="Dimeric alpha+beta barrel"/>
    <property type="match status" value="1"/>
</dbReference>
<name>A0A095VBP5_9GAMM</name>
<organism evidence="2 3">
    <name type="scientific">Tatumella morbirosei</name>
    <dbReference type="NCBI Taxonomy" id="642227"/>
    <lineage>
        <taxon>Bacteria</taxon>
        <taxon>Pseudomonadati</taxon>
        <taxon>Pseudomonadota</taxon>
        <taxon>Gammaproteobacteria</taxon>
        <taxon>Enterobacterales</taxon>
        <taxon>Erwiniaceae</taxon>
        <taxon>Tatumella</taxon>
    </lineage>
</organism>
<dbReference type="InterPro" id="IPR010753">
    <property type="entry name" value="DUF1330"/>
</dbReference>
<dbReference type="OrthoDB" id="516779at2"/>
<gene>
    <name evidence="2" type="ORF">HA49_14930</name>
</gene>
<protein>
    <recommendedName>
        <fullName evidence="1">DUF1330 domain-containing protein</fullName>
    </recommendedName>
</protein>
<dbReference type="InterPro" id="IPR011008">
    <property type="entry name" value="Dimeric_a/b-barrel"/>
</dbReference>
<dbReference type="AlphaFoldDB" id="A0A095VBP5"/>
<evidence type="ECO:0000259" key="1">
    <source>
        <dbReference type="Pfam" id="PF07045"/>
    </source>
</evidence>
<dbReference type="PANTHER" id="PTHR41521">
    <property type="match status" value="1"/>
</dbReference>
<dbReference type="EMBL" id="JPKR02000003">
    <property type="protein sequence ID" value="KGD72075.1"/>
    <property type="molecule type" value="Genomic_DNA"/>
</dbReference>
<dbReference type="eggNOG" id="COG5470">
    <property type="taxonomic scope" value="Bacteria"/>
</dbReference>
<feature type="domain" description="DUF1330" evidence="1">
    <location>
        <begin position="2"/>
        <end position="93"/>
    </location>
</feature>
<accession>A0A095VBP5</accession>
<proteinExistence type="predicted"/>
<dbReference type="Pfam" id="PF07045">
    <property type="entry name" value="DUF1330"/>
    <property type="match status" value="1"/>
</dbReference>
<comment type="caution">
    <text evidence="2">The sequence shown here is derived from an EMBL/GenBank/DDBJ whole genome shotgun (WGS) entry which is preliminary data.</text>
</comment>
<evidence type="ECO:0000313" key="3">
    <source>
        <dbReference type="Proteomes" id="UP000029577"/>
    </source>
</evidence>
<dbReference type="STRING" id="642227.HA49_14930"/>
<dbReference type="RefSeq" id="WP_038021309.1">
    <property type="nucleotide sequence ID" value="NZ_JPKR02000003.1"/>
</dbReference>